<evidence type="ECO:0000313" key="1">
    <source>
        <dbReference type="EMBL" id="CAI2195572.1"/>
    </source>
</evidence>
<keyword evidence="2" id="KW-1185">Reference proteome</keyword>
<dbReference type="Proteomes" id="UP001153678">
    <property type="component" value="Unassembled WGS sequence"/>
</dbReference>
<reference evidence="1" key="1">
    <citation type="submission" date="2022-08" db="EMBL/GenBank/DDBJ databases">
        <authorList>
            <person name="Kallberg Y."/>
            <person name="Tangrot J."/>
            <person name="Rosling A."/>
        </authorList>
    </citation>
    <scope>NUCLEOTIDE SEQUENCE</scope>
    <source>
        <strain evidence="1">Wild A</strain>
    </source>
</reference>
<protein>
    <submittedName>
        <fullName evidence="1">577_t:CDS:1</fullName>
    </submittedName>
</protein>
<evidence type="ECO:0000313" key="2">
    <source>
        <dbReference type="Proteomes" id="UP001153678"/>
    </source>
</evidence>
<gene>
    <name evidence="1" type="ORF">FWILDA_LOCUS17144</name>
</gene>
<feature type="non-terminal residue" evidence="1">
    <location>
        <position position="1"/>
    </location>
</feature>
<proteinExistence type="predicted"/>
<dbReference type="AlphaFoldDB" id="A0A9W4T7Y7"/>
<organism evidence="1 2">
    <name type="scientific">Funneliformis geosporum</name>
    <dbReference type="NCBI Taxonomy" id="1117311"/>
    <lineage>
        <taxon>Eukaryota</taxon>
        <taxon>Fungi</taxon>
        <taxon>Fungi incertae sedis</taxon>
        <taxon>Mucoromycota</taxon>
        <taxon>Glomeromycotina</taxon>
        <taxon>Glomeromycetes</taxon>
        <taxon>Glomerales</taxon>
        <taxon>Glomeraceae</taxon>
        <taxon>Funneliformis</taxon>
    </lineage>
</organism>
<feature type="non-terminal residue" evidence="1">
    <location>
        <position position="78"/>
    </location>
</feature>
<dbReference type="EMBL" id="CAMKVN010012651">
    <property type="protein sequence ID" value="CAI2195572.1"/>
    <property type="molecule type" value="Genomic_DNA"/>
</dbReference>
<accession>A0A9W4T7Y7</accession>
<comment type="caution">
    <text evidence="1">The sequence shown here is derived from an EMBL/GenBank/DDBJ whole genome shotgun (WGS) entry which is preliminary data.</text>
</comment>
<name>A0A9W4T7Y7_9GLOM</name>
<sequence length="78" mass="9469">LKDVESVLKSSVQQYPYDMRKIYTFWPNLLRMMMLLIVIQYQPAGFLNVQYHFNVEETCNVELWDTDFYPESHDYIIP</sequence>